<dbReference type="Pfam" id="PF03867">
    <property type="entry name" value="FTZ"/>
    <property type="match status" value="1"/>
</dbReference>
<evidence type="ECO:0000256" key="5">
    <source>
        <dbReference type="ARBA" id="ARBA00023242"/>
    </source>
</evidence>
<evidence type="ECO:0000313" key="11">
    <source>
        <dbReference type="Proteomes" id="UP000075886"/>
    </source>
</evidence>
<organism evidence="10 11">
    <name type="scientific">Anopheles farauti</name>
    <dbReference type="NCBI Taxonomy" id="69004"/>
    <lineage>
        <taxon>Eukaryota</taxon>
        <taxon>Metazoa</taxon>
        <taxon>Ecdysozoa</taxon>
        <taxon>Arthropoda</taxon>
        <taxon>Hexapoda</taxon>
        <taxon>Insecta</taxon>
        <taxon>Pterygota</taxon>
        <taxon>Neoptera</taxon>
        <taxon>Endopterygota</taxon>
        <taxon>Diptera</taxon>
        <taxon>Nematocera</taxon>
        <taxon>Culicoidea</taxon>
        <taxon>Culicidae</taxon>
        <taxon>Anophelinae</taxon>
        <taxon>Anopheles</taxon>
    </lineage>
</organism>
<dbReference type="AlphaFoldDB" id="A0A182QMC1"/>
<evidence type="ECO:0000256" key="8">
    <source>
        <dbReference type="SAM" id="MobiDB-lite"/>
    </source>
</evidence>
<evidence type="ECO:0000313" key="10">
    <source>
        <dbReference type="EnsemblMetazoa" id="AFAF013064-PA"/>
    </source>
</evidence>
<dbReference type="InterPro" id="IPR005567">
    <property type="entry name" value="FTZ_N"/>
</dbReference>
<sequence>MAAAHPVYNEYQTSYYNSCYNYSQLGQEQYFPSHYQSTALYAENDLSVPQLQQLQTSQYVQQQQQQQENHSTASYLAGGYSAPGQYYPDAHNSAAQCYTRQQQTDQYGNQFDSYYGYPYHPHQPIAHHYSNGTQQPSGENLFKVSESVRAEVAVSSCGNTTNKSHATKRKHSEETNELPSSGENNTNDSPALRALLTNPAKKLKYNPHYTTVAAKGIAGPTGMMMGCNNGVLSPAASDRILPDAIPLSPNKTDDSIDSLLDNTSKQGFEAIQGANFVLNHLRQPSTPNYDGVSTPPLSPKDLESAISSPGLVAKCWIQNGDSEDHPKETSKRTRQSYSRHQTLELEKEFHFNRYLNRRRRIDIANTLQLTERQIKIWFQNRRMKAKKDHHQTSPNTPEPAFDGDLSQPSGDSAMIAQPQAALSFDNRQSPLVAPTSTTVHSLRSHQNQNQTEQWPYFHLQRPQAQYYYMQQSSSSYHQQPTGQFNPTALPNATAESYNYRSHDASTAYIAPSYV</sequence>
<dbReference type="InterPro" id="IPR050296">
    <property type="entry name" value="Antp_homeobox"/>
</dbReference>
<feature type="compositionally biased region" description="Basic and acidic residues" evidence="8">
    <location>
        <begin position="322"/>
        <end position="331"/>
    </location>
</feature>
<dbReference type="CDD" id="cd00086">
    <property type="entry name" value="homeodomain"/>
    <property type="match status" value="1"/>
</dbReference>
<dbReference type="SMART" id="SM00389">
    <property type="entry name" value="HOX"/>
    <property type="match status" value="1"/>
</dbReference>
<evidence type="ECO:0000256" key="2">
    <source>
        <dbReference type="ARBA" id="ARBA00022473"/>
    </source>
</evidence>
<dbReference type="PANTHER" id="PTHR45659:SF22">
    <property type="entry name" value="HOMEOTIC PROTEIN ANTENNAPEDIA-RELATED"/>
    <property type="match status" value="1"/>
</dbReference>
<dbReference type="InterPro" id="IPR020479">
    <property type="entry name" value="HD_metazoa"/>
</dbReference>
<feature type="region of interest" description="Disordered" evidence="8">
    <location>
        <begin position="319"/>
        <end position="339"/>
    </location>
</feature>
<feature type="compositionally biased region" description="Polar residues" evidence="8">
    <location>
        <begin position="177"/>
        <end position="189"/>
    </location>
</feature>
<dbReference type="Gene3D" id="1.10.10.60">
    <property type="entry name" value="Homeodomain-like"/>
    <property type="match status" value="1"/>
</dbReference>
<evidence type="ECO:0000259" key="9">
    <source>
        <dbReference type="PROSITE" id="PS50071"/>
    </source>
</evidence>
<dbReference type="Proteomes" id="UP000075886">
    <property type="component" value="Unassembled WGS sequence"/>
</dbReference>
<keyword evidence="11" id="KW-1185">Reference proteome</keyword>
<dbReference type="Pfam" id="PF00046">
    <property type="entry name" value="Homeodomain"/>
    <property type="match status" value="1"/>
</dbReference>
<protein>
    <recommendedName>
        <fullName evidence="9">Homeobox domain-containing protein</fullName>
    </recommendedName>
</protein>
<dbReference type="PRINTS" id="PR00024">
    <property type="entry name" value="HOMEOBOX"/>
</dbReference>
<dbReference type="PROSITE" id="PS50071">
    <property type="entry name" value="HOMEOBOX_2"/>
    <property type="match status" value="1"/>
</dbReference>
<evidence type="ECO:0000256" key="6">
    <source>
        <dbReference type="PROSITE-ProRule" id="PRU00108"/>
    </source>
</evidence>
<dbReference type="EnsemblMetazoa" id="AFAF013064-RA">
    <property type="protein sequence ID" value="AFAF013064-PA"/>
    <property type="gene ID" value="AFAF013064"/>
</dbReference>
<dbReference type="GO" id="GO:0000978">
    <property type="term" value="F:RNA polymerase II cis-regulatory region sequence-specific DNA binding"/>
    <property type="evidence" value="ECO:0007669"/>
    <property type="project" value="TreeGrafter"/>
</dbReference>
<dbReference type="GO" id="GO:0005634">
    <property type="term" value="C:nucleus"/>
    <property type="evidence" value="ECO:0007669"/>
    <property type="project" value="UniProtKB-SubCell"/>
</dbReference>
<evidence type="ECO:0000256" key="4">
    <source>
        <dbReference type="ARBA" id="ARBA00023155"/>
    </source>
</evidence>
<evidence type="ECO:0000256" key="7">
    <source>
        <dbReference type="RuleBase" id="RU000682"/>
    </source>
</evidence>
<dbReference type="InterPro" id="IPR009057">
    <property type="entry name" value="Homeodomain-like_sf"/>
</dbReference>
<comment type="subcellular location">
    <subcellularLocation>
        <location evidence="1 6 7">Nucleus</location>
    </subcellularLocation>
</comment>
<feature type="region of interest" description="Disordered" evidence="8">
    <location>
        <begin position="153"/>
        <end position="191"/>
    </location>
</feature>
<keyword evidence="2" id="KW-0217">Developmental protein</keyword>
<proteinExistence type="predicted"/>
<accession>A0A182QMC1</accession>
<feature type="DNA-binding region" description="Homeobox" evidence="6">
    <location>
        <begin position="330"/>
        <end position="389"/>
    </location>
</feature>
<dbReference type="STRING" id="69004.A0A182QMC1"/>
<dbReference type="InterPro" id="IPR017970">
    <property type="entry name" value="Homeobox_CS"/>
</dbReference>
<evidence type="ECO:0000256" key="1">
    <source>
        <dbReference type="ARBA" id="ARBA00004123"/>
    </source>
</evidence>
<dbReference type="PROSITE" id="PS00027">
    <property type="entry name" value="HOMEOBOX_1"/>
    <property type="match status" value="1"/>
</dbReference>
<dbReference type="EMBL" id="AXCN02002216">
    <property type="status" value="NOT_ANNOTATED_CDS"/>
    <property type="molecule type" value="Genomic_DNA"/>
</dbReference>
<dbReference type="GO" id="GO:0009952">
    <property type="term" value="P:anterior/posterior pattern specification"/>
    <property type="evidence" value="ECO:0007669"/>
    <property type="project" value="TreeGrafter"/>
</dbReference>
<dbReference type="SUPFAM" id="SSF46689">
    <property type="entry name" value="Homeodomain-like"/>
    <property type="match status" value="1"/>
</dbReference>
<keyword evidence="4 6" id="KW-0371">Homeobox</keyword>
<reference evidence="10" key="2">
    <citation type="submission" date="2020-05" db="UniProtKB">
        <authorList>
            <consortium name="EnsemblMetazoa"/>
        </authorList>
    </citation>
    <scope>IDENTIFICATION</scope>
    <source>
        <strain evidence="10">FAR1</strain>
    </source>
</reference>
<dbReference type="GO" id="GO:0000981">
    <property type="term" value="F:DNA-binding transcription factor activity, RNA polymerase II-specific"/>
    <property type="evidence" value="ECO:0007669"/>
    <property type="project" value="InterPro"/>
</dbReference>
<reference evidence="11" key="1">
    <citation type="submission" date="2014-01" db="EMBL/GenBank/DDBJ databases">
        <title>The Genome Sequence of Anopheles farauti FAR1 (V2).</title>
        <authorList>
            <consortium name="The Broad Institute Genomics Platform"/>
            <person name="Neafsey D.E."/>
            <person name="Besansky N."/>
            <person name="Howell P."/>
            <person name="Walton C."/>
            <person name="Young S.K."/>
            <person name="Zeng Q."/>
            <person name="Gargeya S."/>
            <person name="Fitzgerald M."/>
            <person name="Haas B."/>
            <person name="Abouelleil A."/>
            <person name="Allen A.W."/>
            <person name="Alvarado L."/>
            <person name="Arachchi H.M."/>
            <person name="Berlin A.M."/>
            <person name="Chapman S.B."/>
            <person name="Gainer-Dewar J."/>
            <person name="Goldberg J."/>
            <person name="Griggs A."/>
            <person name="Gujja S."/>
            <person name="Hansen M."/>
            <person name="Howarth C."/>
            <person name="Imamovic A."/>
            <person name="Ireland A."/>
            <person name="Larimer J."/>
            <person name="McCowan C."/>
            <person name="Murphy C."/>
            <person name="Pearson M."/>
            <person name="Poon T.W."/>
            <person name="Priest M."/>
            <person name="Roberts A."/>
            <person name="Saif S."/>
            <person name="Shea T."/>
            <person name="Sisk P."/>
            <person name="Sykes S."/>
            <person name="Wortman J."/>
            <person name="Nusbaum C."/>
            <person name="Birren B."/>
        </authorList>
    </citation>
    <scope>NUCLEOTIDE SEQUENCE [LARGE SCALE GENOMIC DNA]</scope>
    <source>
        <strain evidence="11">FAR1</strain>
    </source>
</reference>
<keyword evidence="5 6" id="KW-0539">Nucleus</keyword>
<name>A0A182QMC1_9DIPT</name>
<evidence type="ECO:0000256" key="3">
    <source>
        <dbReference type="ARBA" id="ARBA00023125"/>
    </source>
</evidence>
<dbReference type="GO" id="GO:0000122">
    <property type="term" value="P:negative regulation of transcription by RNA polymerase II"/>
    <property type="evidence" value="ECO:0007669"/>
    <property type="project" value="TreeGrafter"/>
</dbReference>
<feature type="region of interest" description="Disordered" evidence="8">
    <location>
        <begin position="385"/>
        <end position="412"/>
    </location>
</feature>
<feature type="domain" description="Homeobox" evidence="9">
    <location>
        <begin position="328"/>
        <end position="388"/>
    </location>
</feature>
<keyword evidence="3 6" id="KW-0238">DNA-binding</keyword>
<dbReference type="InterPro" id="IPR001356">
    <property type="entry name" value="HD"/>
</dbReference>
<dbReference type="PANTHER" id="PTHR45659">
    <property type="entry name" value="HOMEOBOX PROTEIN HOX"/>
    <property type="match status" value="1"/>
</dbReference>
<dbReference type="VEuPathDB" id="VectorBase:AFAF013064"/>